<keyword evidence="5" id="KW-0597">Phosphoprotein</keyword>
<comment type="subunit">
    <text evidence="2">Interacts with FEM1A.</text>
</comment>
<reference evidence="20" key="1">
    <citation type="submission" date="2025-08" db="UniProtKB">
        <authorList>
            <consortium name="Ensembl"/>
        </authorList>
    </citation>
    <scope>IDENTIFICATION</scope>
</reference>
<sequence length="474" mass="52218">MSFNHSVTAPSNTSVSGLVGPADGSKPLTIPTVMFIFGVVGNLIAIVVLCKSRKEQKETTFYTLVCGLAVTDLLGTCLVSPVTIATYLKNEWPGGQPLCEYSTFILLFFGLSGLSIICAMSIERYLAINHAYFYSHYVDKKLAALTLFAIYVSNVLFCALPSMGLGSTKLQYPQTWCFIDWRTNVSTHAAYSYMYAGFSSFLIMVTVVSNVLVCMALIRMHRQFMRRTSLGTDSATSRLSDFRRRRSFRRMAGAEIQMVILLIATSVVVLICSIPLVVRVFVNQLHQPPLVKDIQQNPDLQAIRIASVNPILDPWVYILLRKTVLSKAIEKVKCLFCRIGGARRQHSGSNCTCTDGRRASAATTSHSPSFISRELREISSTSQTLLYPLEPSEGAVGDRVLLPGSSSNRAQLDSTSIRTQRSSNTSESSQGHDSEKVFLVTERRPTDAVSPPQKGSSLQVTFPSETLNLSEKCI</sequence>
<evidence type="ECO:0000256" key="3">
    <source>
        <dbReference type="ARBA" id="ARBA00019131"/>
    </source>
</evidence>
<keyword evidence="11 16" id="KW-0675">Receptor</keyword>
<comment type="subcellular location">
    <subcellularLocation>
        <location evidence="1">Cell membrane</location>
        <topology evidence="1">Multi-pass membrane protein</topology>
    </subcellularLocation>
</comment>
<dbReference type="FunFam" id="1.20.1070.10:FF:000101">
    <property type="entry name" value="Prostaglandin E2 receptor EP4 subtype"/>
    <property type="match status" value="1"/>
</dbReference>
<dbReference type="GO" id="GO:0006954">
    <property type="term" value="P:inflammatory response"/>
    <property type="evidence" value="ECO:0007669"/>
    <property type="project" value="TreeGrafter"/>
</dbReference>
<dbReference type="PROSITE" id="PS00237">
    <property type="entry name" value="G_PROTEIN_RECEP_F1_1"/>
    <property type="match status" value="1"/>
</dbReference>
<keyword evidence="21" id="KW-1185">Reference proteome</keyword>
<dbReference type="GO" id="GO:0050729">
    <property type="term" value="P:positive regulation of inflammatory response"/>
    <property type="evidence" value="ECO:0007669"/>
    <property type="project" value="Ensembl"/>
</dbReference>
<keyword evidence="12" id="KW-0325">Glycoprotein</keyword>
<evidence type="ECO:0000256" key="18">
    <source>
        <dbReference type="SAM" id="Phobius"/>
    </source>
</evidence>
<dbReference type="InterPro" id="IPR001758">
    <property type="entry name" value="Prost_EP4_rcpt"/>
</dbReference>
<evidence type="ECO:0000259" key="19">
    <source>
        <dbReference type="PROSITE" id="PS50262"/>
    </source>
</evidence>
<evidence type="ECO:0000256" key="11">
    <source>
        <dbReference type="ARBA" id="ARBA00023170"/>
    </source>
</evidence>
<dbReference type="PROSITE" id="PS50262">
    <property type="entry name" value="G_PROTEIN_RECEP_F1_2"/>
    <property type="match status" value="1"/>
</dbReference>
<dbReference type="Pfam" id="PF00001">
    <property type="entry name" value="7tm_1"/>
    <property type="match status" value="1"/>
</dbReference>
<keyword evidence="6 16" id="KW-0812">Transmembrane</keyword>
<dbReference type="GO" id="GO:0005886">
    <property type="term" value="C:plasma membrane"/>
    <property type="evidence" value="ECO:0007669"/>
    <property type="project" value="UniProtKB-SubCell"/>
</dbReference>
<keyword evidence="8 16" id="KW-0297">G-protein coupled receptor</keyword>
<dbReference type="GO" id="GO:0009612">
    <property type="term" value="P:response to mechanical stimulus"/>
    <property type="evidence" value="ECO:0007669"/>
    <property type="project" value="Ensembl"/>
</dbReference>
<dbReference type="PANTHER" id="PTHR11866">
    <property type="entry name" value="G-PROTEIN COUPLED RECEPTOR FAMILY 1 MEMBER"/>
    <property type="match status" value="1"/>
</dbReference>
<feature type="transmembrane region" description="Helical" evidence="18">
    <location>
        <begin position="252"/>
        <end position="278"/>
    </location>
</feature>
<evidence type="ECO:0000256" key="2">
    <source>
        <dbReference type="ARBA" id="ARBA00011094"/>
    </source>
</evidence>
<reference evidence="20" key="2">
    <citation type="submission" date="2025-09" db="UniProtKB">
        <authorList>
            <consortium name="Ensembl"/>
        </authorList>
    </citation>
    <scope>IDENTIFICATION</scope>
</reference>
<keyword evidence="9 18" id="KW-0472">Membrane</keyword>
<dbReference type="PANTHER" id="PTHR11866:SF6">
    <property type="entry name" value="PROSTAGLANDIN E2 RECEPTOR EP4 SUBTYPE"/>
    <property type="match status" value="1"/>
</dbReference>
<feature type="transmembrane region" description="Helical" evidence="18">
    <location>
        <begin position="61"/>
        <end position="84"/>
    </location>
</feature>
<feature type="transmembrane region" description="Helical" evidence="18">
    <location>
        <begin position="28"/>
        <end position="49"/>
    </location>
</feature>
<dbReference type="Gene3D" id="1.20.1070.10">
    <property type="entry name" value="Rhodopsin 7-helix transmembrane proteins"/>
    <property type="match status" value="1"/>
</dbReference>
<keyword evidence="4" id="KW-1003">Cell membrane</keyword>
<protein>
    <recommendedName>
        <fullName evidence="3">Prostaglandin E2 receptor EP4 subtype</fullName>
    </recommendedName>
    <alternativeName>
        <fullName evidence="15">Prostanoid EP4 receptor</fullName>
    </alternativeName>
</protein>
<evidence type="ECO:0000256" key="12">
    <source>
        <dbReference type="ARBA" id="ARBA00023180"/>
    </source>
</evidence>
<evidence type="ECO:0000256" key="9">
    <source>
        <dbReference type="ARBA" id="ARBA00023136"/>
    </source>
</evidence>
<evidence type="ECO:0000256" key="8">
    <source>
        <dbReference type="ARBA" id="ARBA00023040"/>
    </source>
</evidence>
<dbReference type="GeneTree" id="ENSGT01050000244902"/>
<proteinExistence type="inferred from homology"/>
<evidence type="ECO:0000313" key="21">
    <source>
        <dbReference type="Proteomes" id="UP000694421"/>
    </source>
</evidence>
<evidence type="ECO:0000256" key="10">
    <source>
        <dbReference type="ARBA" id="ARBA00023157"/>
    </source>
</evidence>
<evidence type="ECO:0000256" key="14">
    <source>
        <dbReference type="ARBA" id="ARBA00025493"/>
    </source>
</evidence>
<evidence type="ECO:0000256" key="7">
    <source>
        <dbReference type="ARBA" id="ARBA00022989"/>
    </source>
</evidence>
<organism evidence="20 21">
    <name type="scientific">Salvator merianae</name>
    <name type="common">Argentine black and white tegu</name>
    <name type="synonym">Tupinambis merianae</name>
    <dbReference type="NCBI Taxonomy" id="96440"/>
    <lineage>
        <taxon>Eukaryota</taxon>
        <taxon>Metazoa</taxon>
        <taxon>Chordata</taxon>
        <taxon>Craniata</taxon>
        <taxon>Vertebrata</taxon>
        <taxon>Euteleostomi</taxon>
        <taxon>Lepidosauria</taxon>
        <taxon>Squamata</taxon>
        <taxon>Bifurcata</taxon>
        <taxon>Unidentata</taxon>
        <taxon>Episquamata</taxon>
        <taxon>Laterata</taxon>
        <taxon>Teiioidea</taxon>
        <taxon>Teiidae</taxon>
        <taxon>Salvator</taxon>
    </lineage>
</organism>
<dbReference type="InterPro" id="IPR008365">
    <property type="entry name" value="Prostanoid_rcpt"/>
</dbReference>
<dbReference type="PRINTS" id="PR01788">
    <property type="entry name" value="PROSTANOIDR"/>
</dbReference>
<evidence type="ECO:0000313" key="20">
    <source>
        <dbReference type="Ensembl" id="ENSSMRP00000024347.1"/>
    </source>
</evidence>
<feature type="region of interest" description="Disordered" evidence="17">
    <location>
        <begin position="346"/>
        <end position="368"/>
    </location>
</feature>
<dbReference type="GO" id="GO:2000420">
    <property type="term" value="P:negative regulation of eosinophil extravasation"/>
    <property type="evidence" value="ECO:0007669"/>
    <property type="project" value="Ensembl"/>
</dbReference>
<dbReference type="GO" id="GO:0006955">
    <property type="term" value="P:immune response"/>
    <property type="evidence" value="ECO:0007669"/>
    <property type="project" value="Ensembl"/>
</dbReference>
<feature type="region of interest" description="Disordered" evidence="17">
    <location>
        <begin position="397"/>
        <end position="435"/>
    </location>
</feature>
<evidence type="ECO:0000256" key="17">
    <source>
        <dbReference type="SAM" id="MobiDB-lite"/>
    </source>
</evidence>
<dbReference type="InterPro" id="IPR017452">
    <property type="entry name" value="GPCR_Rhodpsn_7TM"/>
</dbReference>
<dbReference type="CDD" id="cd15142">
    <property type="entry name" value="7tmA_PGE2_EP4"/>
    <property type="match status" value="1"/>
</dbReference>
<dbReference type="PRINTS" id="PR00586">
    <property type="entry name" value="PRSTNOIDEP4R"/>
</dbReference>
<accession>A0A8D0E010</accession>
<comment type="similarity">
    <text evidence="16">Belongs to the G-protein coupled receptor 1 family.</text>
</comment>
<dbReference type="Proteomes" id="UP000694421">
    <property type="component" value="Unplaced"/>
</dbReference>
<evidence type="ECO:0000256" key="6">
    <source>
        <dbReference type="ARBA" id="ARBA00022692"/>
    </source>
</evidence>
<dbReference type="Ensembl" id="ENSSMRT00000028531.1">
    <property type="protein sequence ID" value="ENSSMRP00000024347.1"/>
    <property type="gene ID" value="ENSSMRG00000018875.1"/>
</dbReference>
<dbReference type="SUPFAM" id="SSF81321">
    <property type="entry name" value="Family A G protein-coupled receptor-like"/>
    <property type="match status" value="1"/>
</dbReference>
<dbReference type="InterPro" id="IPR000276">
    <property type="entry name" value="GPCR_Rhodpsn"/>
</dbReference>
<feature type="transmembrane region" description="Helical" evidence="18">
    <location>
        <begin position="193"/>
        <end position="218"/>
    </location>
</feature>
<feature type="transmembrane region" description="Helical" evidence="18">
    <location>
        <begin position="104"/>
        <end position="122"/>
    </location>
</feature>
<evidence type="ECO:0000256" key="16">
    <source>
        <dbReference type="RuleBase" id="RU000688"/>
    </source>
</evidence>
<feature type="domain" description="G-protein coupled receptors family 1 profile" evidence="19">
    <location>
        <begin position="41"/>
        <end position="317"/>
    </location>
</feature>
<dbReference type="GO" id="GO:0007189">
    <property type="term" value="P:adenylate cyclase-activating G protein-coupled receptor signaling pathway"/>
    <property type="evidence" value="ECO:0007669"/>
    <property type="project" value="Ensembl"/>
</dbReference>
<evidence type="ECO:0000256" key="1">
    <source>
        <dbReference type="ARBA" id="ARBA00004651"/>
    </source>
</evidence>
<evidence type="ECO:0000256" key="5">
    <source>
        <dbReference type="ARBA" id="ARBA00022553"/>
    </source>
</evidence>
<dbReference type="GO" id="GO:0007193">
    <property type="term" value="P:adenylate cyclase-inhibiting G protein-coupled receptor signaling pathway"/>
    <property type="evidence" value="ECO:0007669"/>
    <property type="project" value="Ensembl"/>
</dbReference>
<dbReference type="OMA" id="VGHVVWR"/>
<dbReference type="AlphaFoldDB" id="A0A8D0E010"/>
<dbReference type="GO" id="GO:0050728">
    <property type="term" value="P:negative regulation of inflammatory response"/>
    <property type="evidence" value="ECO:0007669"/>
    <property type="project" value="Ensembl"/>
</dbReference>
<dbReference type="PRINTS" id="PR00237">
    <property type="entry name" value="GPCRRHODOPSN"/>
</dbReference>
<feature type="compositionally biased region" description="Polar residues" evidence="17">
    <location>
        <begin position="404"/>
        <end position="429"/>
    </location>
</feature>
<keyword evidence="10" id="KW-1015">Disulfide bond</keyword>
<name>A0A8D0E010_SALMN</name>
<dbReference type="GO" id="GO:0071380">
    <property type="term" value="P:cellular response to prostaglandin E stimulus"/>
    <property type="evidence" value="ECO:0007669"/>
    <property type="project" value="TreeGrafter"/>
</dbReference>
<dbReference type="GO" id="GO:0004957">
    <property type="term" value="F:prostaglandin E receptor activity"/>
    <property type="evidence" value="ECO:0007669"/>
    <property type="project" value="Ensembl"/>
</dbReference>
<comment type="function">
    <text evidence="14">Receptor for prostaglandin E2 (PGE2). The activity of this receptor is mediated by G(s) proteins that stimulate adenylate cyclase. Has a relaxing effect on smooth muscle. May play an important role in regulating renal hemodynamics, intestinal epithelial transport, adrenal aldosterone secretion, and uterine function.</text>
</comment>
<dbReference type="GO" id="GO:0000165">
    <property type="term" value="P:MAPK cascade"/>
    <property type="evidence" value="ECO:0007669"/>
    <property type="project" value="Ensembl"/>
</dbReference>
<keyword evidence="13 16" id="KW-0807">Transducer</keyword>
<dbReference type="GO" id="GO:0007204">
    <property type="term" value="P:positive regulation of cytosolic calcium ion concentration"/>
    <property type="evidence" value="ECO:0007669"/>
    <property type="project" value="TreeGrafter"/>
</dbReference>
<dbReference type="GO" id="GO:0033624">
    <property type="term" value="P:negative regulation of integrin activation"/>
    <property type="evidence" value="ECO:0007669"/>
    <property type="project" value="Ensembl"/>
</dbReference>
<evidence type="ECO:0000256" key="15">
    <source>
        <dbReference type="ARBA" id="ARBA00031869"/>
    </source>
</evidence>
<evidence type="ECO:0000256" key="13">
    <source>
        <dbReference type="ARBA" id="ARBA00023224"/>
    </source>
</evidence>
<feature type="transmembrane region" description="Helical" evidence="18">
    <location>
        <begin position="142"/>
        <end position="163"/>
    </location>
</feature>
<keyword evidence="7 18" id="KW-1133">Transmembrane helix</keyword>
<evidence type="ECO:0000256" key="4">
    <source>
        <dbReference type="ARBA" id="ARBA00022475"/>
    </source>
</evidence>